<gene>
    <name evidence="2" type="ORF">Phou_058750</name>
</gene>
<dbReference type="CDD" id="cd07247">
    <property type="entry name" value="SgaA_N_like"/>
    <property type="match status" value="1"/>
</dbReference>
<dbReference type="InterPro" id="IPR052164">
    <property type="entry name" value="Anthracycline_SecMetBiosynth"/>
</dbReference>
<name>A0A6V8KM15_9ACTN</name>
<evidence type="ECO:0000313" key="2">
    <source>
        <dbReference type="EMBL" id="GFJ81695.1"/>
    </source>
</evidence>
<protein>
    <submittedName>
        <fullName evidence="2">Glyoxalase</fullName>
    </submittedName>
</protein>
<dbReference type="PROSITE" id="PS51819">
    <property type="entry name" value="VOC"/>
    <property type="match status" value="1"/>
</dbReference>
<dbReference type="AlphaFoldDB" id="A0A6V8KM15"/>
<dbReference type="InterPro" id="IPR041581">
    <property type="entry name" value="Glyoxalase_6"/>
</dbReference>
<evidence type="ECO:0000313" key="3">
    <source>
        <dbReference type="Proteomes" id="UP000482800"/>
    </source>
</evidence>
<dbReference type="InterPro" id="IPR029068">
    <property type="entry name" value="Glyas_Bleomycin-R_OHBP_Dase"/>
</dbReference>
<comment type="caution">
    <text evidence="2">The sequence shown here is derived from an EMBL/GenBank/DDBJ whole genome shotgun (WGS) entry which is preliminary data.</text>
</comment>
<dbReference type="Gene3D" id="3.10.180.10">
    <property type="entry name" value="2,3-Dihydroxybiphenyl 1,2-Dioxygenase, domain 1"/>
    <property type="match status" value="1"/>
</dbReference>
<reference evidence="2 3" key="1">
    <citation type="submission" date="2020-03" db="EMBL/GenBank/DDBJ databases">
        <title>Whole genome shotgun sequence of Phytohabitans houttuyneae NBRC 108639.</title>
        <authorList>
            <person name="Komaki H."/>
            <person name="Tamura T."/>
        </authorList>
    </citation>
    <scope>NUCLEOTIDE SEQUENCE [LARGE SCALE GENOMIC DNA]</scope>
    <source>
        <strain evidence="2 3">NBRC 108639</strain>
    </source>
</reference>
<dbReference type="Proteomes" id="UP000482800">
    <property type="component" value="Unassembled WGS sequence"/>
</dbReference>
<feature type="domain" description="VOC" evidence="1">
    <location>
        <begin position="4"/>
        <end position="113"/>
    </location>
</feature>
<dbReference type="InterPro" id="IPR037523">
    <property type="entry name" value="VOC_core"/>
</dbReference>
<organism evidence="2 3">
    <name type="scientific">Phytohabitans houttuyneae</name>
    <dbReference type="NCBI Taxonomy" id="1076126"/>
    <lineage>
        <taxon>Bacteria</taxon>
        <taxon>Bacillati</taxon>
        <taxon>Actinomycetota</taxon>
        <taxon>Actinomycetes</taxon>
        <taxon>Micromonosporales</taxon>
        <taxon>Micromonosporaceae</taxon>
    </lineage>
</organism>
<dbReference type="EMBL" id="BLPF01000002">
    <property type="protein sequence ID" value="GFJ81695.1"/>
    <property type="molecule type" value="Genomic_DNA"/>
</dbReference>
<proteinExistence type="predicted"/>
<dbReference type="Pfam" id="PF18029">
    <property type="entry name" value="Glyoxalase_6"/>
    <property type="match status" value="1"/>
</dbReference>
<sequence>MTHPVVHWEIGGRDAKRLQAFYADLFGWKVDEQDPEYGLVETGDGVGGGIMRTPAQMPPYVTIYVQVDDLDAALRRVGELGGRQVKGPTPITNVGAFALFQDPEGNLIGLLTPGFINA</sequence>
<dbReference type="RefSeq" id="WP_173061251.1">
    <property type="nucleotide sequence ID" value="NZ_BAABGO010000072.1"/>
</dbReference>
<keyword evidence="3" id="KW-1185">Reference proteome</keyword>
<accession>A0A6V8KM15</accession>
<dbReference type="PANTHER" id="PTHR33993">
    <property type="entry name" value="GLYOXALASE-RELATED"/>
    <property type="match status" value="1"/>
</dbReference>
<evidence type="ECO:0000259" key="1">
    <source>
        <dbReference type="PROSITE" id="PS51819"/>
    </source>
</evidence>
<reference evidence="2 3" key="2">
    <citation type="submission" date="2020-03" db="EMBL/GenBank/DDBJ databases">
        <authorList>
            <person name="Ichikawa N."/>
            <person name="Kimura A."/>
            <person name="Kitahashi Y."/>
            <person name="Uohara A."/>
        </authorList>
    </citation>
    <scope>NUCLEOTIDE SEQUENCE [LARGE SCALE GENOMIC DNA]</scope>
    <source>
        <strain evidence="2 3">NBRC 108639</strain>
    </source>
</reference>
<dbReference type="SUPFAM" id="SSF54593">
    <property type="entry name" value="Glyoxalase/Bleomycin resistance protein/Dihydroxybiphenyl dioxygenase"/>
    <property type="match status" value="1"/>
</dbReference>